<keyword evidence="6 7" id="KW-0472">Membrane</keyword>
<evidence type="ECO:0000256" key="4">
    <source>
        <dbReference type="ARBA" id="ARBA00022692"/>
    </source>
</evidence>
<comment type="subcellular location">
    <subcellularLocation>
        <location evidence="1">Cell membrane</location>
        <topology evidence="1">Multi-pass membrane protein</topology>
    </subcellularLocation>
</comment>
<dbReference type="AlphaFoldDB" id="A0A540WRS1"/>
<keyword evidence="4 7" id="KW-0812">Transmembrane</keyword>
<dbReference type="Pfam" id="PF04226">
    <property type="entry name" value="Transgly_assoc"/>
    <property type="match status" value="1"/>
</dbReference>
<reference evidence="8 9" key="1">
    <citation type="submission" date="2019-06" db="EMBL/GenBank/DDBJ databases">
        <authorList>
            <person name="Livingstone P."/>
            <person name="Whitworth D."/>
        </authorList>
    </citation>
    <scope>NUCLEOTIDE SEQUENCE [LARGE SCALE GENOMIC DNA]</scope>
    <source>
        <strain evidence="8 9">AM401</strain>
    </source>
</reference>
<dbReference type="InterPro" id="IPR007341">
    <property type="entry name" value="Transgly_assoc"/>
</dbReference>
<evidence type="ECO:0000256" key="1">
    <source>
        <dbReference type="ARBA" id="ARBA00004651"/>
    </source>
</evidence>
<protein>
    <submittedName>
        <fullName evidence="8">GlsB/YeaQ/YmgE family stress response membrane protein</fullName>
    </submittedName>
</protein>
<evidence type="ECO:0000256" key="7">
    <source>
        <dbReference type="SAM" id="Phobius"/>
    </source>
</evidence>
<evidence type="ECO:0000256" key="3">
    <source>
        <dbReference type="ARBA" id="ARBA00022475"/>
    </source>
</evidence>
<dbReference type="GO" id="GO:0005886">
    <property type="term" value="C:plasma membrane"/>
    <property type="evidence" value="ECO:0007669"/>
    <property type="project" value="UniProtKB-SubCell"/>
</dbReference>
<dbReference type="PANTHER" id="PTHR33884">
    <property type="entry name" value="UPF0410 PROTEIN YMGE"/>
    <property type="match status" value="1"/>
</dbReference>
<feature type="transmembrane region" description="Helical" evidence="7">
    <location>
        <begin position="29"/>
        <end position="50"/>
    </location>
</feature>
<evidence type="ECO:0000313" key="9">
    <source>
        <dbReference type="Proteomes" id="UP000315369"/>
    </source>
</evidence>
<sequence>MGIIAFLVIGLLAGLLARALMPGNQSMGLVATTLLGIVGSFVGGFIGSLFRSDGRIFDLHPSGLLFSVLGAIAVLFLVGLAGRRRVHV</sequence>
<dbReference type="PANTHER" id="PTHR33884:SF3">
    <property type="entry name" value="UPF0410 PROTEIN YMGE"/>
    <property type="match status" value="1"/>
</dbReference>
<gene>
    <name evidence="8" type="ORF">FJV41_36000</name>
</gene>
<proteinExistence type="inferred from homology"/>
<comment type="similarity">
    <text evidence="2">Belongs to the UPF0410 family.</text>
</comment>
<dbReference type="EMBL" id="VIFM01000210">
    <property type="protein sequence ID" value="TQF11104.1"/>
    <property type="molecule type" value="Genomic_DNA"/>
</dbReference>
<comment type="caution">
    <text evidence="8">The sequence shown here is derived from an EMBL/GenBank/DDBJ whole genome shotgun (WGS) entry which is preliminary data.</text>
</comment>
<evidence type="ECO:0000313" key="8">
    <source>
        <dbReference type="EMBL" id="TQF11104.1"/>
    </source>
</evidence>
<evidence type="ECO:0000256" key="2">
    <source>
        <dbReference type="ARBA" id="ARBA00011006"/>
    </source>
</evidence>
<keyword evidence="3" id="KW-1003">Cell membrane</keyword>
<feature type="transmembrane region" description="Helical" evidence="7">
    <location>
        <begin position="62"/>
        <end position="82"/>
    </location>
</feature>
<name>A0A540WRS1_9BACT</name>
<keyword evidence="5 7" id="KW-1133">Transmembrane helix</keyword>
<dbReference type="RefSeq" id="WP_141647136.1">
    <property type="nucleotide sequence ID" value="NZ_VIFM01000210.1"/>
</dbReference>
<evidence type="ECO:0000256" key="5">
    <source>
        <dbReference type="ARBA" id="ARBA00022989"/>
    </source>
</evidence>
<dbReference type="OrthoDB" id="9811343at2"/>
<organism evidence="8 9">
    <name type="scientific">Myxococcus llanfairpwllgwyngyllgogerychwyrndrobwllllantysiliogogogochensis</name>
    <dbReference type="NCBI Taxonomy" id="2590453"/>
    <lineage>
        <taxon>Bacteria</taxon>
        <taxon>Pseudomonadati</taxon>
        <taxon>Myxococcota</taxon>
        <taxon>Myxococcia</taxon>
        <taxon>Myxococcales</taxon>
        <taxon>Cystobacterineae</taxon>
        <taxon>Myxococcaceae</taxon>
        <taxon>Myxococcus</taxon>
    </lineage>
</organism>
<evidence type="ECO:0000256" key="6">
    <source>
        <dbReference type="ARBA" id="ARBA00023136"/>
    </source>
</evidence>
<accession>A0A540WRS1</accession>
<keyword evidence="9" id="KW-1185">Reference proteome</keyword>
<dbReference type="Proteomes" id="UP000315369">
    <property type="component" value="Unassembled WGS sequence"/>
</dbReference>